<feature type="compositionally biased region" description="Acidic residues" evidence="1">
    <location>
        <begin position="43"/>
        <end position="54"/>
    </location>
</feature>
<evidence type="ECO:0000313" key="2">
    <source>
        <dbReference type="EMBL" id="KAB0345316.1"/>
    </source>
</evidence>
<evidence type="ECO:0000256" key="1">
    <source>
        <dbReference type="SAM" id="MobiDB-lite"/>
    </source>
</evidence>
<proteinExistence type="predicted"/>
<evidence type="ECO:0008006" key="4">
    <source>
        <dbReference type="Google" id="ProtNLM"/>
    </source>
</evidence>
<dbReference type="AlphaFoldDB" id="A0A5N3V844"/>
<accession>A0A5N3V844</accession>
<name>A0A5N3V844_MUNMU</name>
<organism evidence="2 3">
    <name type="scientific">Muntiacus muntjak</name>
    <name type="common">Barking deer</name>
    <name type="synonym">Indian muntjac</name>
    <dbReference type="NCBI Taxonomy" id="9888"/>
    <lineage>
        <taxon>Eukaryota</taxon>
        <taxon>Metazoa</taxon>
        <taxon>Chordata</taxon>
        <taxon>Craniata</taxon>
        <taxon>Vertebrata</taxon>
        <taxon>Euteleostomi</taxon>
        <taxon>Mammalia</taxon>
        <taxon>Eutheria</taxon>
        <taxon>Laurasiatheria</taxon>
        <taxon>Artiodactyla</taxon>
        <taxon>Ruminantia</taxon>
        <taxon>Pecora</taxon>
        <taxon>Cervidae</taxon>
        <taxon>Muntiacinae</taxon>
        <taxon>Muntiacus</taxon>
    </lineage>
</organism>
<protein>
    <recommendedName>
        <fullName evidence="4">TRPC5 opposite strand protein</fullName>
    </recommendedName>
</protein>
<reference evidence="2 3" key="1">
    <citation type="submission" date="2019-06" db="EMBL/GenBank/DDBJ databases">
        <title>Discovery of a novel chromosome fission-fusion reversal in muntjac.</title>
        <authorList>
            <person name="Mudd A.B."/>
            <person name="Bredeson J.V."/>
            <person name="Baum R."/>
            <person name="Hockemeyer D."/>
            <person name="Rokhsar D.S."/>
        </authorList>
    </citation>
    <scope>NUCLEOTIDE SEQUENCE [LARGE SCALE GENOMIC DNA]</scope>
    <source>
        <strain evidence="2">UTSW_UCB_Mm</strain>
        <tissue evidence="2">Fibroblast cell line</tissue>
    </source>
</reference>
<dbReference type="EMBL" id="VCEA01000003">
    <property type="protein sequence ID" value="KAB0345316.1"/>
    <property type="molecule type" value="Genomic_DNA"/>
</dbReference>
<feature type="region of interest" description="Disordered" evidence="1">
    <location>
        <begin position="37"/>
        <end position="68"/>
    </location>
</feature>
<evidence type="ECO:0000313" key="3">
    <source>
        <dbReference type="Proteomes" id="UP000326458"/>
    </source>
</evidence>
<gene>
    <name evidence="2" type="ORF">FD754_022242</name>
</gene>
<keyword evidence="3" id="KW-1185">Reference proteome</keyword>
<sequence length="106" mass="11870">MESASAPVLIGGLIDCVAQLTRIAEELLQLISQEQVPCREQNDEAEEKEEDAFCPEEAPLPDLGHLPDLESILTPREDEDLLFDVDQVMLEMGELYEQQLSSVNNE</sequence>
<comment type="caution">
    <text evidence="2">The sequence shown here is derived from an EMBL/GenBank/DDBJ whole genome shotgun (WGS) entry which is preliminary data.</text>
</comment>
<dbReference type="Proteomes" id="UP000326458">
    <property type="component" value="Unassembled WGS sequence"/>
</dbReference>